<keyword evidence="2 8" id="KW-0808">Transferase</keyword>
<gene>
    <name evidence="8" type="primary">cmk</name>
    <name evidence="10" type="ORF">PQ457_10610</name>
</gene>
<proteinExistence type="inferred from homology"/>
<dbReference type="InterPro" id="IPR011994">
    <property type="entry name" value="Cytidylate_kinase_dom"/>
</dbReference>
<name>A0ABY7TTX1_9SPHN</name>
<dbReference type="InterPro" id="IPR003136">
    <property type="entry name" value="Cytidylate_kin"/>
</dbReference>
<keyword evidence="3 8" id="KW-0547">Nucleotide-binding</keyword>
<dbReference type="RefSeq" id="WP_273616841.1">
    <property type="nucleotide sequence ID" value="NZ_CP117417.1"/>
</dbReference>
<comment type="similarity">
    <text evidence="1 8">Belongs to the cytidylate kinase family. Type 1 subfamily.</text>
</comment>
<evidence type="ECO:0000256" key="5">
    <source>
        <dbReference type="ARBA" id="ARBA00022840"/>
    </source>
</evidence>
<dbReference type="EC" id="2.7.4.25" evidence="8"/>
<evidence type="ECO:0000313" key="10">
    <source>
        <dbReference type="EMBL" id="WCT76395.1"/>
    </source>
</evidence>
<dbReference type="GO" id="GO:0016301">
    <property type="term" value="F:kinase activity"/>
    <property type="evidence" value="ECO:0007669"/>
    <property type="project" value="UniProtKB-KW"/>
</dbReference>
<comment type="catalytic activity">
    <reaction evidence="6 8">
        <text>dCMP + ATP = dCDP + ADP</text>
        <dbReference type="Rhea" id="RHEA:25094"/>
        <dbReference type="ChEBI" id="CHEBI:30616"/>
        <dbReference type="ChEBI" id="CHEBI:57566"/>
        <dbReference type="ChEBI" id="CHEBI:58593"/>
        <dbReference type="ChEBI" id="CHEBI:456216"/>
        <dbReference type="EC" id="2.7.4.25"/>
    </reaction>
</comment>
<feature type="binding site" evidence="8">
    <location>
        <begin position="7"/>
        <end position="15"/>
    </location>
    <ligand>
        <name>ATP</name>
        <dbReference type="ChEBI" id="CHEBI:30616"/>
    </ligand>
</feature>
<evidence type="ECO:0000256" key="4">
    <source>
        <dbReference type="ARBA" id="ARBA00022777"/>
    </source>
</evidence>
<evidence type="ECO:0000256" key="8">
    <source>
        <dbReference type="HAMAP-Rule" id="MF_00238"/>
    </source>
</evidence>
<comment type="catalytic activity">
    <reaction evidence="7 8">
        <text>CMP + ATP = CDP + ADP</text>
        <dbReference type="Rhea" id="RHEA:11600"/>
        <dbReference type="ChEBI" id="CHEBI:30616"/>
        <dbReference type="ChEBI" id="CHEBI:58069"/>
        <dbReference type="ChEBI" id="CHEBI:60377"/>
        <dbReference type="ChEBI" id="CHEBI:456216"/>
        <dbReference type="EC" id="2.7.4.25"/>
    </reaction>
</comment>
<sequence length="212" mass="21816">MIIAVDGPTASGKGTIAKALAAHYGLPHLDTGLLYRAVGRQVATNGGNPDDAGDALAACGFADGLLDDPELRSEASGGLASRVSVHPAVRQALYERQRAFATQSGGAVLDGRDIGTVIAPEATAKLFVIASVGARAARRHAEMLSQGRDVALADIEADLAARDERDRNRSAAPLRPAPDAITLDTSDLGREAAIAAAIALVEQMRCLSGETP</sequence>
<dbReference type="EMBL" id="CP117417">
    <property type="protein sequence ID" value="WCT76395.1"/>
    <property type="molecule type" value="Genomic_DNA"/>
</dbReference>
<evidence type="ECO:0000256" key="6">
    <source>
        <dbReference type="ARBA" id="ARBA00047615"/>
    </source>
</evidence>
<keyword evidence="5 8" id="KW-0067">ATP-binding</keyword>
<dbReference type="Proteomes" id="UP001218231">
    <property type="component" value="Chromosome"/>
</dbReference>
<dbReference type="HAMAP" id="MF_00238">
    <property type="entry name" value="Cytidyl_kinase_type1"/>
    <property type="match status" value="1"/>
</dbReference>
<dbReference type="SUPFAM" id="SSF52540">
    <property type="entry name" value="P-loop containing nucleoside triphosphate hydrolases"/>
    <property type="match status" value="1"/>
</dbReference>
<evidence type="ECO:0000259" key="9">
    <source>
        <dbReference type="Pfam" id="PF02224"/>
    </source>
</evidence>
<dbReference type="InterPro" id="IPR027417">
    <property type="entry name" value="P-loop_NTPase"/>
</dbReference>
<keyword evidence="8" id="KW-0963">Cytoplasm</keyword>
<evidence type="ECO:0000256" key="3">
    <source>
        <dbReference type="ARBA" id="ARBA00022741"/>
    </source>
</evidence>
<evidence type="ECO:0000256" key="1">
    <source>
        <dbReference type="ARBA" id="ARBA00009427"/>
    </source>
</evidence>
<organism evidence="10 11">
    <name type="scientific">Novosphingobium humi</name>
    <dbReference type="NCBI Taxonomy" id="2282397"/>
    <lineage>
        <taxon>Bacteria</taxon>
        <taxon>Pseudomonadati</taxon>
        <taxon>Pseudomonadota</taxon>
        <taxon>Alphaproteobacteria</taxon>
        <taxon>Sphingomonadales</taxon>
        <taxon>Sphingomonadaceae</taxon>
        <taxon>Novosphingobium</taxon>
    </lineage>
</organism>
<evidence type="ECO:0000256" key="7">
    <source>
        <dbReference type="ARBA" id="ARBA00048478"/>
    </source>
</evidence>
<reference evidence="10 11" key="1">
    <citation type="submission" date="2023-02" db="EMBL/GenBank/DDBJ databases">
        <title>Genome sequence of Novosphingobium humi KACC 19094.</title>
        <authorList>
            <person name="Kim S."/>
            <person name="Heo J."/>
            <person name="Kwon S.-W."/>
        </authorList>
    </citation>
    <scope>NUCLEOTIDE SEQUENCE [LARGE SCALE GENOMIC DNA]</scope>
    <source>
        <strain evidence="10 11">KACC 19094</strain>
    </source>
</reference>
<keyword evidence="4 8" id="KW-0418">Kinase</keyword>
<evidence type="ECO:0000256" key="2">
    <source>
        <dbReference type="ARBA" id="ARBA00022679"/>
    </source>
</evidence>
<dbReference type="CDD" id="cd02020">
    <property type="entry name" value="CMPK"/>
    <property type="match status" value="1"/>
</dbReference>
<keyword evidence="11" id="KW-1185">Reference proteome</keyword>
<protein>
    <recommendedName>
        <fullName evidence="8">Cytidylate kinase</fullName>
        <shortName evidence="8">CK</shortName>
        <ecNumber evidence="8">2.7.4.25</ecNumber>
    </recommendedName>
    <alternativeName>
        <fullName evidence="8">Cytidine monophosphate kinase</fullName>
        <shortName evidence="8">CMP kinase</shortName>
    </alternativeName>
</protein>
<evidence type="ECO:0000313" key="11">
    <source>
        <dbReference type="Proteomes" id="UP001218231"/>
    </source>
</evidence>
<dbReference type="Gene3D" id="3.40.50.300">
    <property type="entry name" value="P-loop containing nucleotide triphosphate hydrolases"/>
    <property type="match status" value="1"/>
</dbReference>
<accession>A0ABY7TTX1</accession>
<comment type="subcellular location">
    <subcellularLocation>
        <location evidence="8">Cytoplasm</location>
    </subcellularLocation>
</comment>
<feature type="domain" description="Cytidylate kinase" evidence="9">
    <location>
        <begin position="3"/>
        <end position="202"/>
    </location>
</feature>
<dbReference type="Pfam" id="PF02224">
    <property type="entry name" value="Cytidylate_kin"/>
    <property type="match status" value="1"/>
</dbReference>